<evidence type="ECO:0000256" key="1">
    <source>
        <dbReference type="ARBA" id="ARBA00001974"/>
    </source>
</evidence>
<dbReference type="PANTHER" id="PTHR11552:SF147">
    <property type="entry name" value="CHOLINE DEHYDROGENASE, MITOCHONDRIAL"/>
    <property type="match status" value="1"/>
</dbReference>
<dbReference type="SUPFAM" id="SSF54373">
    <property type="entry name" value="FAD-linked reductases, C-terminal domain"/>
    <property type="match status" value="1"/>
</dbReference>
<evidence type="ECO:0000256" key="2">
    <source>
        <dbReference type="ARBA" id="ARBA00010790"/>
    </source>
</evidence>
<accession>A0A0K2TZM2</accession>
<evidence type="ECO:0000256" key="3">
    <source>
        <dbReference type="ARBA" id="ARBA00022630"/>
    </source>
</evidence>
<comment type="similarity">
    <text evidence="2 6">Belongs to the GMC oxidoreductase family.</text>
</comment>
<dbReference type="PIRSF" id="PIRSF000137">
    <property type="entry name" value="Alcohol_oxidase"/>
    <property type="match status" value="1"/>
</dbReference>
<sequence>MINMISVQHFFWYIFKNVFAWTIIYNTHFSSTFNNVVTKDLSNTYDFIIVGGGTAGSTLAGRLSEKKDLRILLVESGGEQSIKLKIPWFHSLLYGSPHSWHYLSEDQEHNQALLGYDGKKSIWWRGRVIGGTGAINTMIYMRGNRHDYDHWALLGNEGWSFSDVLPFFRKLENVKGTDLEKDVQFHGTEGPMKIEYGSQVTPLQKGFLNAGKLLGYPISDPNSYNQFGFSKILFTIKDGQRWTSSDAYLHPENPNLKVSINSHVLKIIIKHKKAMGIDMIKNGKIHRIYAKKEVILSAGVLESPRLLMLSGIGPQKHLERHKIKVNKDLPGVGQNLQDHIASYGLIWLTKTGAAYSPFRYTLSMSTYINWKLYSRGPLSSPIGVEGNAFVHTKYGNSSWPDLQMTFLSVHPGYDGGTLYKNFLGLSDEIYSSYFADTAFKEGYTIYPILNRPKSRGYVELQSSNPFDSVKIQPNYLSNKSDLQTLVEGMKIARKIGDSPAFKKYGSKFYSKPFPPCLS</sequence>
<dbReference type="PANTHER" id="PTHR11552">
    <property type="entry name" value="GLUCOSE-METHANOL-CHOLINE GMC OXIDOREDUCTASE"/>
    <property type="match status" value="1"/>
</dbReference>
<protein>
    <submittedName>
        <fullName evidence="8">AGAP003784PAlike [Tribolium castaneum]</fullName>
    </submittedName>
</protein>
<dbReference type="Gene3D" id="3.50.50.60">
    <property type="entry name" value="FAD/NAD(P)-binding domain"/>
    <property type="match status" value="1"/>
</dbReference>
<dbReference type="SUPFAM" id="SSF51905">
    <property type="entry name" value="FAD/NAD(P)-binding domain"/>
    <property type="match status" value="1"/>
</dbReference>
<dbReference type="Gene3D" id="3.30.560.10">
    <property type="entry name" value="Glucose Oxidase, domain 3"/>
    <property type="match status" value="1"/>
</dbReference>
<dbReference type="PROSITE" id="PS00623">
    <property type="entry name" value="GMC_OXRED_1"/>
    <property type="match status" value="1"/>
</dbReference>
<feature type="binding site" evidence="5">
    <location>
        <position position="128"/>
    </location>
    <ligand>
        <name>FAD</name>
        <dbReference type="ChEBI" id="CHEBI:57692"/>
    </ligand>
</feature>
<comment type="cofactor">
    <cofactor evidence="1 5">
        <name>FAD</name>
        <dbReference type="ChEBI" id="CHEBI:57692"/>
    </cofactor>
</comment>
<dbReference type="InterPro" id="IPR012132">
    <property type="entry name" value="GMC_OxRdtase"/>
</dbReference>
<dbReference type="InterPro" id="IPR036188">
    <property type="entry name" value="FAD/NAD-bd_sf"/>
</dbReference>
<dbReference type="GO" id="GO:0050660">
    <property type="term" value="F:flavin adenine dinucleotide binding"/>
    <property type="evidence" value="ECO:0007669"/>
    <property type="project" value="InterPro"/>
</dbReference>
<evidence type="ECO:0000256" key="4">
    <source>
        <dbReference type="ARBA" id="ARBA00022827"/>
    </source>
</evidence>
<dbReference type="InterPro" id="IPR000172">
    <property type="entry name" value="GMC_OxRdtase_N"/>
</dbReference>
<dbReference type="InterPro" id="IPR007867">
    <property type="entry name" value="GMC_OxRtase_C"/>
</dbReference>
<dbReference type="AlphaFoldDB" id="A0A0K2TZM2"/>
<dbReference type="GO" id="GO:0016614">
    <property type="term" value="F:oxidoreductase activity, acting on CH-OH group of donors"/>
    <property type="evidence" value="ECO:0007669"/>
    <property type="project" value="InterPro"/>
</dbReference>
<keyword evidence="4 5" id="KW-0274">FAD</keyword>
<dbReference type="EMBL" id="HACA01013934">
    <property type="protein sequence ID" value="CDW31295.1"/>
    <property type="molecule type" value="Transcribed_RNA"/>
</dbReference>
<name>A0A0K2TZM2_LEPSM</name>
<organism evidence="8">
    <name type="scientific">Lepeophtheirus salmonis</name>
    <name type="common">Salmon louse</name>
    <name type="synonym">Caligus salmonis</name>
    <dbReference type="NCBI Taxonomy" id="72036"/>
    <lineage>
        <taxon>Eukaryota</taxon>
        <taxon>Metazoa</taxon>
        <taxon>Ecdysozoa</taxon>
        <taxon>Arthropoda</taxon>
        <taxon>Crustacea</taxon>
        <taxon>Multicrustacea</taxon>
        <taxon>Hexanauplia</taxon>
        <taxon>Copepoda</taxon>
        <taxon>Siphonostomatoida</taxon>
        <taxon>Caligidae</taxon>
        <taxon>Lepeophtheirus</taxon>
    </lineage>
</organism>
<feature type="binding site" evidence="5">
    <location>
        <position position="132"/>
    </location>
    <ligand>
        <name>FAD</name>
        <dbReference type="ChEBI" id="CHEBI:57692"/>
    </ligand>
</feature>
<dbReference type="Pfam" id="PF00732">
    <property type="entry name" value="GMC_oxred_N"/>
    <property type="match status" value="1"/>
</dbReference>
<evidence type="ECO:0000256" key="6">
    <source>
        <dbReference type="RuleBase" id="RU003968"/>
    </source>
</evidence>
<dbReference type="Pfam" id="PF05199">
    <property type="entry name" value="GMC_oxred_C"/>
    <property type="match status" value="1"/>
</dbReference>
<proteinExistence type="inferred from homology"/>
<feature type="domain" description="Glucose-methanol-choline oxidoreductase N-terminal" evidence="7">
    <location>
        <begin position="126"/>
        <end position="149"/>
    </location>
</feature>
<evidence type="ECO:0000256" key="5">
    <source>
        <dbReference type="PIRSR" id="PIRSR000137-2"/>
    </source>
</evidence>
<evidence type="ECO:0000313" key="8">
    <source>
        <dbReference type="EMBL" id="CDW31295.1"/>
    </source>
</evidence>
<dbReference type="OrthoDB" id="269227at2759"/>
<keyword evidence="3 6" id="KW-0285">Flavoprotein</keyword>
<feature type="non-terminal residue" evidence="8">
    <location>
        <position position="518"/>
    </location>
</feature>
<evidence type="ECO:0000259" key="7">
    <source>
        <dbReference type="PROSITE" id="PS00623"/>
    </source>
</evidence>
<feature type="binding site" evidence="5">
    <location>
        <position position="264"/>
    </location>
    <ligand>
        <name>FAD</name>
        <dbReference type="ChEBI" id="CHEBI:57692"/>
    </ligand>
</feature>
<reference evidence="8" key="1">
    <citation type="submission" date="2014-05" db="EMBL/GenBank/DDBJ databases">
        <authorList>
            <person name="Chronopoulou M."/>
        </authorList>
    </citation>
    <scope>NUCLEOTIDE SEQUENCE</scope>
    <source>
        <tissue evidence="8">Whole organism</tissue>
    </source>
</reference>